<evidence type="ECO:0000313" key="1">
    <source>
        <dbReference type="EMBL" id="KAK4005265.1"/>
    </source>
</evidence>
<dbReference type="EMBL" id="JAOYFB010000001">
    <property type="protein sequence ID" value="KAK4005265.1"/>
    <property type="molecule type" value="Genomic_DNA"/>
</dbReference>
<proteinExistence type="predicted"/>
<dbReference type="Proteomes" id="UP001234178">
    <property type="component" value="Unassembled WGS sequence"/>
</dbReference>
<keyword evidence="2" id="KW-1185">Reference proteome</keyword>
<name>A0ABQ9YX86_9CRUS</name>
<comment type="caution">
    <text evidence="1">The sequence shown here is derived from an EMBL/GenBank/DDBJ whole genome shotgun (WGS) entry which is preliminary data.</text>
</comment>
<evidence type="ECO:0000313" key="2">
    <source>
        <dbReference type="Proteomes" id="UP001234178"/>
    </source>
</evidence>
<sequence>MLTFARQFEPCAKNCAIDIKEYMDSKTKNAASFLHGMKACSVKKTSAGQRPSGSKSICESLSEGAIVFVGLV</sequence>
<protein>
    <submittedName>
        <fullName evidence="1">Uncharacterized protein</fullName>
    </submittedName>
</protein>
<accession>A0ABQ9YX86</accession>
<reference evidence="1 2" key="1">
    <citation type="journal article" date="2023" name="Nucleic Acids Res.">
        <title>The hologenome of Daphnia magna reveals possible DNA methylation and microbiome-mediated evolution of the host genome.</title>
        <authorList>
            <person name="Chaturvedi A."/>
            <person name="Li X."/>
            <person name="Dhandapani V."/>
            <person name="Marshall H."/>
            <person name="Kissane S."/>
            <person name="Cuenca-Cambronero M."/>
            <person name="Asole G."/>
            <person name="Calvet F."/>
            <person name="Ruiz-Romero M."/>
            <person name="Marangio P."/>
            <person name="Guigo R."/>
            <person name="Rago D."/>
            <person name="Mirbahai L."/>
            <person name="Eastwood N."/>
            <person name="Colbourne J.K."/>
            <person name="Zhou J."/>
            <person name="Mallon E."/>
            <person name="Orsini L."/>
        </authorList>
    </citation>
    <scope>NUCLEOTIDE SEQUENCE [LARGE SCALE GENOMIC DNA]</scope>
    <source>
        <strain evidence="1">LRV0_1</strain>
    </source>
</reference>
<gene>
    <name evidence="1" type="ORF">OUZ56_006980</name>
</gene>
<organism evidence="1 2">
    <name type="scientific">Daphnia magna</name>
    <dbReference type="NCBI Taxonomy" id="35525"/>
    <lineage>
        <taxon>Eukaryota</taxon>
        <taxon>Metazoa</taxon>
        <taxon>Ecdysozoa</taxon>
        <taxon>Arthropoda</taxon>
        <taxon>Crustacea</taxon>
        <taxon>Branchiopoda</taxon>
        <taxon>Diplostraca</taxon>
        <taxon>Cladocera</taxon>
        <taxon>Anomopoda</taxon>
        <taxon>Daphniidae</taxon>
        <taxon>Daphnia</taxon>
    </lineage>
</organism>